<sequence>MKRVAIRVTLEREIWLKKDVWESFGEQLPTDVEDLEMLEAECLLTNTELKGAGVISEFELTD</sequence>
<organism evidence="1 2">
    <name type="scientific">Metabacillus lacus</name>
    <dbReference type="NCBI Taxonomy" id="1983721"/>
    <lineage>
        <taxon>Bacteria</taxon>
        <taxon>Bacillati</taxon>
        <taxon>Bacillota</taxon>
        <taxon>Bacilli</taxon>
        <taxon>Bacillales</taxon>
        <taxon>Bacillaceae</taxon>
        <taxon>Metabacillus</taxon>
    </lineage>
</organism>
<evidence type="ECO:0000313" key="2">
    <source>
        <dbReference type="Proteomes" id="UP000448867"/>
    </source>
</evidence>
<evidence type="ECO:0000313" key="1">
    <source>
        <dbReference type="EMBL" id="MRX70858.1"/>
    </source>
</evidence>
<protein>
    <submittedName>
        <fullName evidence="1">Uncharacterized protein</fullName>
    </submittedName>
</protein>
<comment type="caution">
    <text evidence="1">The sequence shown here is derived from an EMBL/GenBank/DDBJ whole genome shotgun (WGS) entry which is preliminary data.</text>
</comment>
<proteinExistence type="predicted"/>
<dbReference type="Proteomes" id="UP000448867">
    <property type="component" value="Unassembled WGS sequence"/>
</dbReference>
<keyword evidence="2" id="KW-1185">Reference proteome</keyword>
<dbReference type="OrthoDB" id="2990557at2"/>
<accession>A0A7X2IXC5</accession>
<name>A0A7X2IXC5_9BACI</name>
<dbReference type="RefSeq" id="WP_154305992.1">
    <property type="nucleotide sequence ID" value="NZ_WKKI01000002.1"/>
</dbReference>
<dbReference type="EMBL" id="WKKI01000002">
    <property type="protein sequence ID" value="MRX70858.1"/>
    <property type="molecule type" value="Genomic_DNA"/>
</dbReference>
<gene>
    <name evidence="1" type="ORF">GJU40_01585</name>
</gene>
<reference evidence="1 2" key="1">
    <citation type="submission" date="2019-11" db="EMBL/GenBank/DDBJ databases">
        <title>Bacillus lacus genome.</title>
        <authorList>
            <person name="Allen C.J."/>
            <person name="Newman J.D."/>
        </authorList>
    </citation>
    <scope>NUCLEOTIDE SEQUENCE [LARGE SCALE GENOMIC DNA]</scope>
    <source>
        <strain evidence="1 2">KCTC 33946</strain>
    </source>
</reference>
<dbReference type="AlphaFoldDB" id="A0A7X2IXC5"/>